<keyword evidence="9" id="KW-0539">Nucleus</keyword>
<dbReference type="CDD" id="cd19489">
    <property type="entry name" value="Rad51D"/>
    <property type="match status" value="1"/>
</dbReference>
<dbReference type="KEGG" id="crg:105344249"/>
<dbReference type="PANTHER" id="PTHR46457:SF1">
    <property type="entry name" value="DNA REPAIR PROTEIN RAD51 HOMOLOG 4"/>
    <property type="match status" value="1"/>
</dbReference>
<evidence type="ECO:0000313" key="11">
    <source>
        <dbReference type="EnsemblMetazoa" id="G22469.2:cds"/>
    </source>
</evidence>
<reference evidence="11" key="1">
    <citation type="submission" date="2022-08" db="UniProtKB">
        <authorList>
            <consortium name="EnsemblMetazoa"/>
        </authorList>
    </citation>
    <scope>IDENTIFICATION</scope>
    <source>
        <strain evidence="11">05x7-T-G4-1.051#20</strain>
    </source>
</reference>
<evidence type="ECO:0000256" key="2">
    <source>
        <dbReference type="ARBA" id="ARBA00007095"/>
    </source>
</evidence>
<dbReference type="OMA" id="CGETREL"/>
<evidence type="ECO:0000313" key="12">
    <source>
        <dbReference type="Proteomes" id="UP000005408"/>
    </source>
</evidence>
<dbReference type="GO" id="GO:0042148">
    <property type="term" value="P:DNA strand invasion"/>
    <property type="evidence" value="ECO:0007669"/>
    <property type="project" value="TreeGrafter"/>
</dbReference>
<dbReference type="GO" id="GO:0003697">
    <property type="term" value="F:single-stranded DNA binding"/>
    <property type="evidence" value="ECO:0007669"/>
    <property type="project" value="TreeGrafter"/>
</dbReference>
<dbReference type="InterPro" id="IPR051988">
    <property type="entry name" value="HRR_RAD51_Paralog"/>
</dbReference>
<evidence type="ECO:0000256" key="7">
    <source>
        <dbReference type="ARBA" id="ARBA00023172"/>
    </source>
</evidence>
<dbReference type="GO" id="GO:0007131">
    <property type="term" value="P:reciprocal meiotic recombination"/>
    <property type="evidence" value="ECO:0007669"/>
    <property type="project" value="TreeGrafter"/>
</dbReference>
<dbReference type="OrthoDB" id="336321at2759"/>
<evidence type="ECO:0000256" key="5">
    <source>
        <dbReference type="ARBA" id="ARBA00022840"/>
    </source>
</evidence>
<evidence type="ECO:0000256" key="6">
    <source>
        <dbReference type="ARBA" id="ARBA00023125"/>
    </source>
</evidence>
<proteinExistence type="inferred from homology"/>
<dbReference type="GO" id="GO:0000724">
    <property type="term" value="P:double-strand break repair via homologous recombination"/>
    <property type="evidence" value="ECO:0007669"/>
    <property type="project" value="TreeGrafter"/>
</dbReference>
<organism evidence="11 12">
    <name type="scientific">Magallana gigas</name>
    <name type="common">Pacific oyster</name>
    <name type="synonym">Crassostrea gigas</name>
    <dbReference type="NCBI Taxonomy" id="29159"/>
    <lineage>
        <taxon>Eukaryota</taxon>
        <taxon>Metazoa</taxon>
        <taxon>Spiralia</taxon>
        <taxon>Lophotrochozoa</taxon>
        <taxon>Mollusca</taxon>
        <taxon>Bivalvia</taxon>
        <taxon>Autobranchia</taxon>
        <taxon>Pteriomorphia</taxon>
        <taxon>Ostreida</taxon>
        <taxon>Ostreoidea</taxon>
        <taxon>Ostreidae</taxon>
        <taxon>Magallana</taxon>
    </lineage>
</organism>
<name>A0A8W8K512_MAGGI</name>
<sequence>MSAVRPNLCPQLSEDVVSKLRSAGVKTVVDLIKTDLEGLALETSLPYKDLVIIRRLLLAQFSTFPVNCSDFYLTTIASSSIIPTPAEKLNELLDGGLYTSEVTEIAGEISSGKTQFCLSLCVSVVMKARQNVVFIDTCGGFSADRLAEIAESLYGEEHLEHILQSVKVIEAFDIFHLMTALQTIKDKMVKKVDPFYDTLKLLVVDSITAVIYPSLGGQQMDGHGLMVQLSLKLRHLAADFSLCVLVVNNVIGDGKVSLGKTWSHVPHCRLLISHPKDQESNVRELVLIKSSRLATGGKTKIGITEKGIEDWT</sequence>
<dbReference type="InterPro" id="IPR047323">
    <property type="entry name" value="Rad51D_C"/>
</dbReference>
<evidence type="ECO:0000256" key="3">
    <source>
        <dbReference type="ARBA" id="ARBA00022741"/>
    </source>
</evidence>
<evidence type="ECO:0000256" key="9">
    <source>
        <dbReference type="ARBA" id="ARBA00023242"/>
    </source>
</evidence>
<evidence type="ECO:0000256" key="1">
    <source>
        <dbReference type="ARBA" id="ARBA00004123"/>
    </source>
</evidence>
<keyword evidence="6" id="KW-0238">DNA-binding</keyword>
<keyword evidence="12" id="KW-1185">Reference proteome</keyword>
<dbReference type="PANTHER" id="PTHR46457">
    <property type="entry name" value="DNA REPAIR PROTEIN RAD51 HOMOLOG 4"/>
    <property type="match status" value="1"/>
</dbReference>
<dbReference type="SUPFAM" id="SSF52540">
    <property type="entry name" value="P-loop containing nucleoside triphosphate hydrolases"/>
    <property type="match status" value="1"/>
</dbReference>
<dbReference type="PIRSF" id="PIRSF005856">
    <property type="entry name" value="Rad51"/>
    <property type="match status" value="1"/>
</dbReference>
<dbReference type="EnsemblMetazoa" id="G22469.4">
    <property type="protein sequence ID" value="G22469.4:cds"/>
    <property type="gene ID" value="G22469"/>
</dbReference>
<dbReference type="RefSeq" id="XP_034335918.1">
    <property type="nucleotide sequence ID" value="XM_034480027.2"/>
</dbReference>
<accession>A0A8W8K512</accession>
<keyword evidence="8" id="KW-0234">DNA repair</keyword>
<comment type="similarity">
    <text evidence="2">Belongs to the RecA family. RAD51 subfamily.</text>
</comment>
<dbReference type="GO" id="GO:0000400">
    <property type="term" value="F:four-way junction DNA binding"/>
    <property type="evidence" value="ECO:0007669"/>
    <property type="project" value="TreeGrafter"/>
</dbReference>
<dbReference type="GO" id="GO:0005524">
    <property type="term" value="F:ATP binding"/>
    <property type="evidence" value="ECO:0007669"/>
    <property type="project" value="UniProtKB-KW"/>
</dbReference>
<dbReference type="InterPro" id="IPR027417">
    <property type="entry name" value="P-loop_NTPase"/>
</dbReference>
<dbReference type="Proteomes" id="UP000005408">
    <property type="component" value="Unassembled WGS sequence"/>
</dbReference>
<keyword evidence="4" id="KW-0227">DNA damage</keyword>
<dbReference type="GeneID" id="105344249"/>
<dbReference type="Pfam" id="PF08423">
    <property type="entry name" value="Rad51"/>
    <property type="match status" value="1"/>
</dbReference>
<dbReference type="GO" id="GO:0005815">
    <property type="term" value="C:microtubule organizing center"/>
    <property type="evidence" value="ECO:0007669"/>
    <property type="project" value="TreeGrafter"/>
</dbReference>
<evidence type="ECO:0000259" key="10">
    <source>
        <dbReference type="PROSITE" id="PS50162"/>
    </source>
</evidence>
<dbReference type="GO" id="GO:0000723">
    <property type="term" value="P:telomere maintenance"/>
    <property type="evidence" value="ECO:0007669"/>
    <property type="project" value="TreeGrafter"/>
</dbReference>
<dbReference type="InterPro" id="IPR020588">
    <property type="entry name" value="RecA_ATP-bd"/>
</dbReference>
<feature type="domain" description="RecA family profile 1" evidence="10">
    <location>
        <begin position="78"/>
        <end position="250"/>
    </location>
</feature>
<evidence type="ECO:0000256" key="8">
    <source>
        <dbReference type="ARBA" id="ARBA00023204"/>
    </source>
</evidence>
<dbReference type="InterPro" id="IPR048943">
    <property type="entry name" value="RAD51D_N"/>
</dbReference>
<dbReference type="Gene3D" id="3.40.50.300">
    <property type="entry name" value="P-loop containing nucleotide triphosphate hydrolases"/>
    <property type="match status" value="1"/>
</dbReference>
<evidence type="ECO:0000256" key="4">
    <source>
        <dbReference type="ARBA" id="ARBA00022763"/>
    </source>
</evidence>
<keyword evidence="7" id="KW-0233">DNA recombination</keyword>
<dbReference type="GO" id="GO:0033063">
    <property type="term" value="C:Rad51B-Rad51C-Rad51D-XRCC2 complex"/>
    <property type="evidence" value="ECO:0007669"/>
    <property type="project" value="TreeGrafter"/>
</dbReference>
<dbReference type="InterPro" id="IPR013632">
    <property type="entry name" value="Rad51_C"/>
</dbReference>
<dbReference type="InterPro" id="IPR016467">
    <property type="entry name" value="DNA_recomb/repair_RecA-like"/>
</dbReference>
<comment type="subcellular location">
    <subcellularLocation>
        <location evidence="1">Nucleus</location>
    </subcellularLocation>
</comment>
<keyword evidence="3" id="KW-0547">Nucleotide-binding</keyword>
<dbReference type="Pfam" id="PF21794">
    <property type="entry name" value="RAD51D_N"/>
    <property type="match status" value="1"/>
</dbReference>
<keyword evidence="5" id="KW-0067">ATP-binding</keyword>
<dbReference type="EnsemblMetazoa" id="G22469.2">
    <property type="protein sequence ID" value="G22469.2:cds"/>
    <property type="gene ID" value="G22469"/>
</dbReference>
<protein>
    <recommendedName>
        <fullName evidence="10">RecA family profile 1 domain-containing protein</fullName>
    </recommendedName>
</protein>
<dbReference type="PROSITE" id="PS50162">
    <property type="entry name" value="RECA_2"/>
    <property type="match status" value="1"/>
</dbReference>
<dbReference type="GO" id="GO:0005657">
    <property type="term" value="C:replication fork"/>
    <property type="evidence" value="ECO:0007669"/>
    <property type="project" value="TreeGrafter"/>
</dbReference>
<dbReference type="AlphaFoldDB" id="A0A8W8K512"/>
<dbReference type="EnsemblMetazoa" id="G22469.3">
    <property type="protein sequence ID" value="G22469.3:cds"/>
    <property type="gene ID" value="G22469"/>
</dbReference>
<dbReference type="GO" id="GO:0140664">
    <property type="term" value="F:ATP-dependent DNA damage sensor activity"/>
    <property type="evidence" value="ECO:0007669"/>
    <property type="project" value="InterPro"/>
</dbReference>